<reference evidence="11 12" key="1">
    <citation type="submission" date="2011-10" db="EMBL/GenBank/DDBJ databases">
        <authorList>
            <person name="Genoscope - CEA"/>
        </authorList>
    </citation>
    <scope>NUCLEOTIDE SEQUENCE [LARGE SCALE GENOMIC DNA]</scope>
    <source>
        <strain evidence="11 12">RCC 1105</strain>
    </source>
</reference>
<protein>
    <submittedName>
        <fullName evidence="11">Uncharacterized protein</fullName>
    </submittedName>
</protein>
<comment type="subcellular location">
    <subcellularLocation>
        <location evidence="1">Membrane</location>
        <topology evidence="1">Multi-pass membrane protein</topology>
    </subcellularLocation>
    <subcellularLocation>
        <location evidence="2">Plastid</location>
        <location evidence="2">Chloroplast</location>
    </subcellularLocation>
</comment>
<dbReference type="InterPro" id="IPR021825">
    <property type="entry name" value="RETICULATA-related"/>
</dbReference>
<dbReference type="AlphaFoldDB" id="K8ENU0"/>
<keyword evidence="7" id="KW-0809">Transit peptide</keyword>
<evidence type="ECO:0000256" key="3">
    <source>
        <dbReference type="ARBA" id="ARBA00010793"/>
    </source>
</evidence>
<dbReference type="EMBL" id="FO082278">
    <property type="protein sequence ID" value="CCO14105.1"/>
    <property type="molecule type" value="Genomic_DNA"/>
</dbReference>
<evidence type="ECO:0000313" key="11">
    <source>
        <dbReference type="EMBL" id="CCO14105.1"/>
    </source>
</evidence>
<name>K8ENU0_9CHLO</name>
<proteinExistence type="inferred from homology"/>
<dbReference type="OrthoDB" id="497268at2759"/>
<sequence>MNKETQASSSSSSKYYQTVALSRALTITNSTTAAGGASSWPDEDGEKTPSSIFGRGKMFVENALASFKSGINQRLEADKNFVFKLLTEICIDELITLSVLIWVTGLNSEAWTPTIRLAALVQMLSAALNDTLIVYFLAPTGSSVDKDGSGGGKPALAHVFQAGDYSIKERIGCYFAKAKFYLVIGSATCTVATFFAKALGGNLAGFFPGVFVQSIMLGGIHMSVSANTRYQIVNGIERVIYEKLPPKISRAGSVLVRTTNNFLGARLWIVLTKLISS</sequence>
<evidence type="ECO:0000256" key="1">
    <source>
        <dbReference type="ARBA" id="ARBA00004141"/>
    </source>
</evidence>
<feature type="transmembrane region" description="Helical" evidence="10">
    <location>
        <begin position="205"/>
        <end position="224"/>
    </location>
</feature>
<evidence type="ECO:0000313" key="12">
    <source>
        <dbReference type="Proteomes" id="UP000198341"/>
    </source>
</evidence>
<evidence type="ECO:0000256" key="10">
    <source>
        <dbReference type="SAM" id="Phobius"/>
    </source>
</evidence>
<evidence type="ECO:0000256" key="9">
    <source>
        <dbReference type="ARBA" id="ARBA00023136"/>
    </source>
</evidence>
<dbReference type="GO" id="GO:0009706">
    <property type="term" value="C:chloroplast inner membrane"/>
    <property type="evidence" value="ECO:0007669"/>
    <property type="project" value="TreeGrafter"/>
</dbReference>
<dbReference type="GeneID" id="19018255"/>
<evidence type="ECO:0000256" key="2">
    <source>
        <dbReference type="ARBA" id="ARBA00004229"/>
    </source>
</evidence>
<dbReference type="Proteomes" id="UP000198341">
    <property type="component" value="Chromosome 1"/>
</dbReference>
<keyword evidence="4" id="KW-0150">Chloroplast</keyword>
<dbReference type="eggNOG" id="ENOG502QRRA">
    <property type="taxonomic scope" value="Eukaryota"/>
</dbReference>
<gene>
    <name evidence="11" type="ORF">Bathy01g05200</name>
</gene>
<evidence type="ECO:0000256" key="7">
    <source>
        <dbReference type="ARBA" id="ARBA00022946"/>
    </source>
</evidence>
<dbReference type="PANTHER" id="PTHR31038">
    <property type="entry name" value="EXPRESSED PROTEIN-RELATED"/>
    <property type="match status" value="1"/>
</dbReference>
<organism evidence="11 12">
    <name type="scientific">Bathycoccus prasinos</name>
    <dbReference type="NCBI Taxonomy" id="41875"/>
    <lineage>
        <taxon>Eukaryota</taxon>
        <taxon>Viridiplantae</taxon>
        <taxon>Chlorophyta</taxon>
        <taxon>Mamiellophyceae</taxon>
        <taxon>Mamiellales</taxon>
        <taxon>Bathycoccaceae</taxon>
        <taxon>Bathycoccus</taxon>
    </lineage>
</organism>
<keyword evidence="12" id="KW-1185">Reference proteome</keyword>
<accession>K8ENU0</accession>
<evidence type="ECO:0000256" key="4">
    <source>
        <dbReference type="ARBA" id="ARBA00022528"/>
    </source>
</evidence>
<evidence type="ECO:0000256" key="6">
    <source>
        <dbReference type="ARBA" id="ARBA00022692"/>
    </source>
</evidence>
<dbReference type="GO" id="GO:0099402">
    <property type="term" value="P:plant organ development"/>
    <property type="evidence" value="ECO:0007669"/>
    <property type="project" value="TreeGrafter"/>
</dbReference>
<comment type="similarity">
    <text evidence="3">Belongs to the RETICULATA family.</text>
</comment>
<keyword evidence="8 10" id="KW-1133">Transmembrane helix</keyword>
<keyword evidence="9 10" id="KW-0472">Membrane</keyword>
<dbReference type="RefSeq" id="XP_007515226.1">
    <property type="nucleotide sequence ID" value="XM_007515164.1"/>
</dbReference>
<keyword evidence="6 10" id="KW-0812">Transmembrane</keyword>
<evidence type="ECO:0000256" key="8">
    <source>
        <dbReference type="ARBA" id="ARBA00022989"/>
    </source>
</evidence>
<dbReference type="PANTHER" id="PTHR31038:SF10">
    <property type="entry name" value="OS04G0524400 PROTEIN"/>
    <property type="match status" value="1"/>
</dbReference>
<evidence type="ECO:0000256" key="5">
    <source>
        <dbReference type="ARBA" id="ARBA00022640"/>
    </source>
</evidence>
<dbReference type="Pfam" id="PF11891">
    <property type="entry name" value="RETICULATA-like"/>
    <property type="match status" value="1"/>
</dbReference>
<feature type="transmembrane region" description="Helical" evidence="10">
    <location>
        <begin position="180"/>
        <end position="199"/>
    </location>
</feature>
<dbReference type="STRING" id="41875.K8ENU0"/>
<dbReference type="KEGG" id="bpg:Bathy01g05200"/>
<keyword evidence="5" id="KW-0934">Plastid</keyword>